<reference evidence="3 4" key="1">
    <citation type="submission" date="2019-09" db="EMBL/GenBank/DDBJ databases">
        <title>Phylogeny of genus Pseudoclavibacter and closely related genus.</title>
        <authorList>
            <person name="Li Y."/>
        </authorList>
    </citation>
    <scope>NUCLEOTIDE SEQUENCE [LARGE SCALE GENOMIC DNA]</scope>
    <source>
        <strain evidence="3 4">DSM 23821</strain>
    </source>
</reference>
<gene>
    <name evidence="3" type="ORF">F8O01_00380</name>
</gene>
<evidence type="ECO:0000256" key="1">
    <source>
        <dbReference type="SAM" id="MobiDB-lite"/>
    </source>
</evidence>
<name>A0A7J5C2M4_9MICO</name>
<keyword evidence="4" id="KW-1185">Reference proteome</keyword>
<protein>
    <submittedName>
        <fullName evidence="3">Uncharacterized protein</fullName>
    </submittedName>
</protein>
<sequence>MAPITQAVPTARGDVGTRPLRARRVPRRVAVLALTGGVLAGAVLGTGWHFLTLTPPVPASDIVQECTVAPLDPEQGDGGDEPCGQQARAR</sequence>
<evidence type="ECO:0000256" key="2">
    <source>
        <dbReference type="SAM" id="Phobius"/>
    </source>
</evidence>
<comment type="caution">
    <text evidence="3">The sequence shown here is derived from an EMBL/GenBank/DDBJ whole genome shotgun (WGS) entry which is preliminary data.</text>
</comment>
<keyword evidence="2" id="KW-0812">Transmembrane</keyword>
<keyword evidence="2" id="KW-1133">Transmembrane helix</keyword>
<evidence type="ECO:0000313" key="4">
    <source>
        <dbReference type="Proteomes" id="UP000467240"/>
    </source>
</evidence>
<accession>A0A7J5C2M4</accession>
<keyword evidence="2" id="KW-0472">Membrane</keyword>
<dbReference type="AlphaFoldDB" id="A0A7J5C2M4"/>
<dbReference type="RefSeq" id="WP_158038874.1">
    <property type="nucleotide sequence ID" value="NZ_JACCFV010000001.1"/>
</dbReference>
<dbReference type="EMBL" id="WBJZ01000001">
    <property type="protein sequence ID" value="KAB1662442.1"/>
    <property type="molecule type" value="Genomic_DNA"/>
</dbReference>
<feature type="region of interest" description="Disordered" evidence="1">
    <location>
        <begin position="70"/>
        <end position="90"/>
    </location>
</feature>
<feature type="transmembrane region" description="Helical" evidence="2">
    <location>
        <begin position="29"/>
        <end position="51"/>
    </location>
</feature>
<dbReference type="Proteomes" id="UP000467240">
    <property type="component" value="Unassembled WGS sequence"/>
</dbReference>
<organism evidence="3 4">
    <name type="scientific">Pseudoclavibacter chungangensis</name>
    <dbReference type="NCBI Taxonomy" id="587635"/>
    <lineage>
        <taxon>Bacteria</taxon>
        <taxon>Bacillati</taxon>
        <taxon>Actinomycetota</taxon>
        <taxon>Actinomycetes</taxon>
        <taxon>Micrococcales</taxon>
        <taxon>Microbacteriaceae</taxon>
        <taxon>Pseudoclavibacter</taxon>
    </lineage>
</organism>
<evidence type="ECO:0000313" key="3">
    <source>
        <dbReference type="EMBL" id="KAB1662442.1"/>
    </source>
</evidence>
<proteinExistence type="predicted"/>